<dbReference type="SMART" id="SM00825">
    <property type="entry name" value="PKS_KS"/>
    <property type="match status" value="1"/>
</dbReference>
<dbReference type="SUPFAM" id="SSF53901">
    <property type="entry name" value="Thiolase-like"/>
    <property type="match status" value="1"/>
</dbReference>
<dbReference type="Pfam" id="PF02801">
    <property type="entry name" value="Ketoacyl-synt_C"/>
    <property type="match status" value="1"/>
</dbReference>
<dbReference type="InterPro" id="IPR014030">
    <property type="entry name" value="Ketoacyl_synth_N"/>
</dbReference>
<evidence type="ECO:0000259" key="4">
    <source>
        <dbReference type="PROSITE" id="PS52004"/>
    </source>
</evidence>
<dbReference type="GO" id="GO:0004315">
    <property type="term" value="F:3-oxoacyl-[acyl-carrier-protein] synthase activity"/>
    <property type="evidence" value="ECO:0007669"/>
    <property type="project" value="InterPro"/>
</dbReference>
<dbReference type="InterPro" id="IPR018201">
    <property type="entry name" value="Ketoacyl_synth_AS"/>
</dbReference>
<proteinExistence type="predicted"/>
<dbReference type="EMBL" id="KC842319">
    <property type="protein sequence ID" value="AGJ72795.1"/>
    <property type="molecule type" value="Genomic_DNA"/>
</dbReference>
<dbReference type="PANTHER" id="PTHR43775">
    <property type="entry name" value="FATTY ACID SYNTHASE"/>
    <property type="match status" value="1"/>
</dbReference>
<dbReference type="GO" id="GO:0006633">
    <property type="term" value="P:fatty acid biosynthetic process"/>
    <property type="evidence" value="ECO:0007669"/>
    <property type="project" value="InterPro"/>
</dbReference>
<dbReference type="PROSITE" id="PS52004">
    <property type="entry name" value="KS3_2"/>
    <property type="match status" value="1"/>
</dbReference>
<dbReference type="PROSITE" id="PS00606">
    <property type="entry name" value="KS3_1"/>
    <property type="match status" value="1"/>
</dbReference>
<reference evidence="5" key="1">
    <citation type="submission" date="2013-03" db="EMBL/GenBank/DDBJ databases">
        <title>Prediction of bioactive compounds from cyanobacterial strains isolated from the Portuguese coast.</title>
        <authorList>
            <person name="Brito A."/>
            <person name="Gaifem J."/>
            <person name="Ramos V."/>
            <person name="Vasconcelos V."/>
            <person name="Mendes M.V."/>
            <person name="Tamagnini P."/>
        </authorList>
    </citation>
    <scope>NUCLEOTIDE SEQUENCE</scope>
    <source>
        <strain evidence="5">LEGE 06188</strain>
    </source>
</reference>
<evidence type="ECO:0000313" key="5">
    <source>
        <dbReference type="EMBL" id="AGJ72795.1"/>
    </source>
</evidence>
<evidence type="ECO:0000256" key="1">
    <source>
        <dbReference type="ARBA" id="ARBA00022450"/>
    </source>
</evidence>
<keyword evidence="3" id="KW-0808">Transferase</keyword>
<keyword evidence="2" id="KW-0597">Phosphoprotein</keyword>
<dbReference type="InterPro" id="IPR014031">
    <property type="entry name" value="Ketoacyl_synth_C"/>
</dbReference>
<protein>
    <submittedName>
        <fullName evidence="5">Polyketide synthase</fullName>
    </submittedName>
</protein>
<dbReference type="InterPro" id="IPR050091">
    <property type="entry name" value="PKS_NRPS_Biosynth_Enz"/>
</dbReference>
<name>M9V5M8_9CYAN</name>
<dbReference type="Gene3D" id="3.40.47.10">
    <property type="match status" value="1"/>
</dbReference>
<dbReference type="InterPro" id="IPR016039">
    <property type="entry name" value="Thiolase-like"/>
</dbReference>
<accession>M9V5M8</accession>
<sequence>AMDPQQRLVLQAAVDAMMDAQMPLEAFSDAVTGVYIGVSQAEYRTLQEMRITLSESYAGTGYALCINANRVSHRLNLRGPSYAVDTACSSSLTALDQAIRNIQTGVCDMALVGGVNALTHPASFLAFSKAGMISPTGRISTFDAAANGFVRGGGVGMAVLKPLDRALADGNRIQAVIEATHANQDGATNTITAPNQQAQIDMLRDLLAKTTIRADEIGFVETHGTGT</sequence>
<dbReference type="CDD" id="cd00833">
    <property type="entry name" value="PKS"/>
    <property type="match status" value="1"/>
</dbReference>
<dbReference type="GO" id="GO:0004312">
    <property type="term" value="F:fatty acid synthase activity"/>
    <property type="evidence" value="ECO:0007669"/>
    <property type="project" value="TreeGrafter"/>
</dbReference>
<dbReference type="PANTHER" id="PTHR43775:SF37">
    <property type="entry name" value="SI:DKEY-61P9.11"/>
    <property type="match status" value="1"/>
</dbReference>
<evidence type="ECO:0000256" key="2">
    <source>
        <dbReference type="ARBA" id="ARBA00022553"/>
    </source>
</evidence>
<organism evidence="5">
    <name type="scientific">Calenema singularis LEGE 06188</name>
    <dbReference type="NCBI Taxonomy" id="945751"/>
    <lineage>
        <taxon>Bacteria</taxon>
        <taxon>Bacillati</taxon>
        <taxon>Cyanobacteriota</taxon>
        <taxon>Cyanophyceae</taxon>
        <taxon>Oculatellales</taxon>
        <taxon>Oculatellaceae</taxon>
        <taxon>Calenema</taxon>
    </lineage>
</organism>
<dbReference type="InterPro" id="IPR020841">
    <property type="entry name" value="PKS_Beta-ketoAc_synthase_dom"/>
</dbReference>
<evidence type="ECO:0000256" key="3">
    <source>
        <dbReference type="ARBA" id="ARBA00022679"/>
    </source>
</evidence>
<feature type="non-terminal residue" evidence="5">
    <location>
        <position position="227"/>
    </location>
</feature>
<dbReference type="Pfam" id="PF00109">
    <property type="entry name" value="ketoacyl-synt"/>
    <property type="match status" value="1"/>
</dbReference>
<keyword evidence="1" id="KW-0596">Phosphopantetheine</keyword>
<feature type="domain" description="Ketosynthase family 3 (KS3)" evidence="4">
    <location>
        <begin position="1"/>
        <end position="227"/>
    </location>
</feature>
<feature type="non-terminal residue" evidence="5">
    <location>
        <position position="1"/>
    </location>
</feature>
<dbReference type="AlphaFoldDB" id="M9V5M8"/>